<dbReference type="PANTHER" id="PTHR30435:SF12">
    <property type="entry name" value="FLAGELLAR BASAL BODY ROD PROTEIN FLGB"/>
    <property type="match status" value="1"/>
</dbReference>
<reference evidence="8 9" key="1">
    <citation type="submission" date="2018-01" db="EMBL/GenBank/DDBJ databases">
        <authorList>
            <person name="Yu X.-D."/>
        </authorList>
    </citation>
    <scope>NUCLEOTIDE SEQUENCE [LARGE SCALE GENOMIC DNA]</scope>
    <source>
        <strain evidence="8 9">ZX-21</strain>
    </source>
</reference>
<dbReference type="GO" id="GO:0030694">
    <property type="term" value="C:bacterial-type flagellum basal body, rod"/>
    <property type="evidence" value="ECO:0007669"/>
    <property type="project" value="InterPro"/>
</dbReference>
<comment type="caution">
    <text evidence="8">The sequence shown here is derived from an EMBL/GenBank/DDBJ whole genome shotgun (WGS) entry which is preliminary data.</text>
</comment>
<evidence type="ECO:0000256" key="6">
    <source>
        <dbReference type="PIRNR" id="PIRNR002889"/>
    </source>
</evidence>
<evidence type="ECO:0000256" key="2">
    <source>
        <dbReference type="ARBA" id="ARBA00009677"/>
    </source>
</evidence>
<dbReference type="PIRSF" id="PIRSF002889">
    <property type="entry name" value="Rod_FlgB"/>
    <property type="match status" value="1"/>
</dbReference>
<comment type="subunit">
    <text evidence="6">The basal body constitutes a major portion of the flagellar organelle and consists of a number of rings mounted on a central rod.</text>
</comment>
<evidence type="ECO:0000256" key="4">
    <source>
        <dbReference type="ARBA" id="ARBA00023143"/>
    </source>
</evidence>
<organism evidence="8 9">
    <name type="scientific">Zhongshania marina</name>
    <dbReference type="NCBI Taxonomy" id="2304603"/>
    <lineage>
        <taxon>Bacteria</taxon>
        <taxon>Pseudomonadati</taxon>
        <taxon>Pseudomonadota</taxon>
        <taxon>Gammaproteobacteria</taxon>
        <taxon>Cellvibrionales</taxon>
        <taxon>Spongiibacteraceae</taxon>
        <taxon>Zhongshania</taxon>
    </lineage>
</organism>
<evidence type="ECO:0000313" key="8">
    <source>
        <dbReference type="EMBL" id="POP51838.1"/>
    </source>
</evidence>
<evidence type="ECO:0000256" key="5">
    <source>
        <dbReference type="ARBA" id="ARBA00024934"/>
    </source>
</evidence>
<keyword evidence="8" id="KW-0282">Flagellum</keyword>
<dbReference type="EMBL" id="PQGG01000034">
    <property type="protein sequence ID" value="POP51838.1"/>
    <property type="molecule type" value="Genomic_DNA"/>
</dbReference>
<proteinExistence type="inferred from homology"/>
<gene>
    <name evidence="8" type="ORF">C0068_14955</name>
</gene>
<protein>
    <recommendedName>
        <fullName evidence="3 6">Flagellar basal body rod protein FlgB</fullName>
    </recommendedName>
</protein>
<dbReference type="InterPro" id="IPR019776">
    <property type="entry name" value="Flagellar_basal_body_rod_CS"/>
</dbReference>
<comment type="function">
    <text evidence="5 6">Structural component of flagellum, the bacterial motility apparatus. Part of the rod structure of flagellar basal body.</text>
</comment>
<keyword evidence="4 6" id="KW-0975">Bacterial flagellum</keyword>
<dbReference type="AlphaFoldDB" id="A0A2S4HCZ7"/>
<evidence type="ECO:0000256" key="3">
    <source>
        <dbReference type="ARBA" id="ARBA00014376"/>
    </source>
</evidence>
<feature type="domain" description="Flagellar basal body rod protein N-terminal" evidence="7">
    <location>
        <begin position="11"/>
        <end position="39"/>
    </location>
</feature>
<keyword evidence="8" id="KW-0969">Cilium</keyword>
<comment type="subcellular location">
    <subcellularLocation>
        <location evidence="1 6">Bacterial flagellum basal body</location>
    </subcellularLocation>
</comment>
<dbReference type="OrthoDB" id="9788334at2"/>
<dbReference type="InterPro" id="IPR006300">
    <property type="entry name" value="FlgB"/>
</dbReference>
<name>A0A2S4HCZ7_9GAMM</name>
<evidence type="ECO:0000259" key="7">
    <source>
        <dbReference type="Pfam" id="PF00460"/>
    </source>
</evidence>
<dbReference type="PANTHER" id="PTHR30435">
    <property type="entry name" value="FLAGELLAR PROTEIN"/>
    <property type="match status" value="1"/>
</dbReference>
<comment type="similarity">
    <text evidence="2 6">Belongs to the flagella basal body rod proteins family.</text>
</comment>
<dbReference type="PROSITE" id="PS00588">
    <property type="entry name" value="FLAGELLA_BB_ROD"/>
    <property type="match status" value="1"/>
</dbReference>
<dbReference type="RefSeq" id="WP_103685287.1">
    <property type="nucleotide sequence ID" value="NZ_PQGG01000034.1"/>
</dbReference>
<dbReference type="Pfam" id="PF00460">
    <property type="entry name" value="Flg_bb_rod"/>
    <property type="match status" value="1"/>
</dbReference>
<dbReference type="Proteomes" id="UP000237222">
    <property type="component" value="Unassembled WGS sequence"/>
</dbReference>
<dbReference type="NCBIfam" id="TIGR01396">
    <property type="entry name" value="FlgB"/>
    <property type="match status" value="1"/>
</dbReference>
<sequence>MSINFDKALGIHEQALQVRHKRNEVLATNIANADTPGYKAQDIDFKAVLSQSAAAGQTSQLAMRTTNSGHISAAQDTRSDALPMDLKYRVPTQPSEDGNTVDTHKEQAEFADNAMRYQATLQFLGSRFSGMKSVLQGGR</sequence>
<evidence type="ECO:0000256" key="1">
    <source>
        <dbReference type="ARBA" id="ARBA00004117"/>
    </source>
</evidence>
<accession>A0A2S4HCZ7</accession>
<evidence type="ECO:0000313" key="9">
    <source>
        <dbReference type="Proteomes" id="UP000237222"/>
    </source>
</evidence>
<dbReference type="InterPro" id="IPR001444">
    <property type="entry name" value="Flag_bb_rod_N"/>
</dbReference>
<keyword evidence="8" id="KW-0966">Cell projection</keyword>
<dbReference type="GO" id="GO:0071978">
    <property type="term" value="P:bacterial-type flagellum-dependent swarming motility"/>
    <property type="evidence" value="ECO:0007669"/>
    <property type="project" value="TreeGrafter"/>
</dbReference>